<name>C1FA06_ACIC5</name>
<evidence type="ECO:0000256" key="1">
    <source>
        <dbReference type="SAM" id="Phobius"/>
    </source>
</evidence>
<proteinExistence type="predicted"/>
<dbReference type="InParanoid" id="C1FA06"/>
<organism evidence="2 3">
    <name type="scientific">Acidobacterium capsulatum (strain ATCC 51196 / DSM 11244 / BCRC 80197 / JCM 7670 / NBRC 15755 / NCIMB 13165 / 161)</name>
    <dbReference type="NCBI Taxonomy" id="240015"/>
    <lineage>
        <taxon>Bacteria</taxon>
        <taxon>Pseudomonadati</taxon>
        <taxon>Acidobacteriota</taxon>
        <taxon>Terriglobia</taxon>
        <taxon>Terriglobales</taxon>
        <taxon>Acidobacteriaceae</taxon>
        <taxon>Acidobacterium</taxon>
    </lineage>
</organism>
<dbReference type="HOGENOM" id="CLU_1773346_0_0_0"/>
<dbReference type="AlphaFoldDB" id="C1FA06"/>
<protein>
    <submittedName>
        <fullName evidence="2">Uncharacterized protein</fullName>
    </submittedName>
</protein>
<reference evidence="2 3" key="1">
    <citation type="journal article" date="2009" name="Appl. Environ. Microbiol.">
        <title>Three genomes from the phylum Acidobacteria provide insight into the lifestyles of these microorganisms in soils.</title>
        <authorList>
            <person name="Ward N.L."/>
            <person name="Challacombe J.F."/>
            <person name="Janssen P.H."/>
            <person name="Henrissat B."/>
            <person name="Coutinho P.M."/>
            <person name="Wu M."/>
            <person name="Xie G."/>
            <person name="Haft D.H."/>
            <person name="Sait M."/>
            <person name="Badger J."/>
            <person name="Barabote R.D."/>
            <person name="Bradley B."/>
            <person name="Brettin T.S."/>
            <person name="Brinkac L.M."/>
            <person name="Bruce D."/>
            <person name="Creasy T."/>
            <person name="Daugherty S.C."/>
            <person name="Davidsen T.M."/>
            <person name="DeBoy R.T."/>
            <person name="Detter J.C."/>
            <person name="Dodson R.J."/>
            <person name="Durkin A.S."/>
            <person name="Ganapathy A."/>
            <person name="Gwinn-Giglio M."/>
            <person name="Han C.S."/>
            <person name="Khouri H."/>
            <person name="Kiss H."/>
            <person name="Kothari S.P."/>
            <person name="Madupu R."/>
            <person name="Nelson K.E."/>
            <person name="Nelson W.C."/>
            <person name="Paulsen I."/>
            <person name="Penn K."/>
            <person name="Ren Q."/>
            <person name="Rosovitz M.J."/>
            <person name="Selengut J.D."/>
            <person name="Shrivastava S."/>
            <person name="Sullivan S.A."/>
            <person name="Tapia R."/>
            <person name="Thompson L.S."/>
            <person name="Watkins K.L."/>
            <person name="Yang Q."/>
            <person name="Yu C."/>
            <person name="Zafar N."/>
            <person name="Zhou L."/>
            <person name="Kuske C.R."/>
        </authorList>
    </citation>
    <scope>NUCLEOTIDE SEQUENCE [LARGE SCALE GENOMIC DNA]</scope>
    <source>
        <strain evidence="3">ATCC 51196 / DSM 11244 / BCRC 80197 / JCM 7670 / NBRC 15755 / NCIMB 13165 / 161</strain>
    </source>
</reference>
<dbReference type="KEGG" id="aca:ACP_0385"/>
<dbReference type="Proteomes" id="UP000002207">
    <property type="component" value="Chromosome"/>
</dbReference>
<feature type="transmembrane region" description="Helical" evidence="1">
    <location>
        <begin position="116"/>
        <end position="137"/>
    </location>
</feature>
<dbReference type="STRING" id="240015.ACP_0385"/>
<evidence type="ECO:0000313" key="3">
    <source>
        <dbReference type="Proteomes" id="UP000002207"/>
    </source>
</evidence>
<keyword evidence="1" id="KW-1133">Transmembrane helix</keyword>
<keyword evidence="1" id="KW-0472">Membrane</keyword>
<sequence length="146" mass="16429">MAIYYGPAWISITSAFRLFVDPGEMAFICRGGEFWLLEGPRTHEVAPGSKLWVREGWALETKPDGHHRVYQVGQFRLFLILLARAFKRIAKTIVQRKAMPLLDAHERRSLTVADRVMRGVLIAAAIGLLIEILPAFFNGAIAQAVR</sequence>
<gene>
    <name evidence="2" type="ordered locus">ACP_0385</name>
</gene>
<dbReference type="EMBL" id="CP001472">
    <property type="protein sequence ID" value="ACO31705.1"/>
    <property type="molecule type" value="Genomic_DNA"/>
</dbReference>
<keyword evidence="1" id="KW-0812">Transmembrane</keyword>
<evidence type="ECO:0000313" key="2">
    <source>
        <dbReference type="EMBL" id="ACO31705.1"/>
    </source>
</evidence>
<accession>C1FA06</accession>
<keyword evidence="3" id="KW-1185">Reference proteome</keyword>